<dbReference type="InterPro" id="IPR029063">
    <property type="entry name" value="SAM-dependent_MTases_sf"/>
</dbReference>
<evidence type="ECO:0000313" key="2">
    <source>
        <dbReference type="EMBL" id="SFR86032.1"/>
    </source>
</evidence>
<evidence type="ECO:0000313" key="3">
    <source>
        <dbReference type="Proteomes" id="UP000198824"/>
    </source>
</evidence>
<keyword evidence="2" id="KW-0489">Methyltransferase</keyword>
<sequence length="263" mass="28341">MRHPLIAALAATLITATAPAPARTADPLVTTLSDGRRAEANRTRDRYRHPMETLRFFGVKPGQTVVEFQPGGGWYSEILAPLQKGRGRYIPLVSAAGADKARTYFAGKADWFGPVEVATLDAAAGTSSLAPNSADVILTFRNVHNLLMANDAAAAGAFRAFFAALKPGGTLGVVDHRLPEEMDTAREKSSGYVKRSTILRLATAAGFKLAGESRVNANPKDTHDHPQGVWTLPPVLRLGDKDRAKYVAIGESDRLTLRFVKPR</sequence>
<keyword evidence="3" id="KW-1185">Reference proteome</keyword>
<reference evidence="2 3" key="1">
    <citation type="submission" date="2016-10" db="EMBL/GenBank/DDBJ databases">
        <authorList>
            <person name="de Groot N.N."/>
        </authorList>
    </citation>
    <scope>NUCLEOTIDE SEQUENCE [LARGE SCALE GENOMIC DNA]</scope>
    <source>
        <strain evidence="2 3">S5-249</strain>
    </source>
</reference>
<dbReference type="OrthoDB" id="9801692at2"/>
<dbReference type="SUPFAM" id="SSF53335">
    <property type="entry name" value="S-adenosyl-L-methionine-dependent methyltransferases"/>
    <property type="match status" value="1"/>
</dbReference>
<evidence type="ECO:0000256" key="1">
    <source>
        <dbReference type="SAM" id="SignalP"/>
    </source>
</evidence>
<protein>
    <submittedName>
        <fullName evidence="2">Predicted methyltransferase</fullName>
    </submittedName>
</protein>
<keyword evidence="1" id="KW-0732">Signal</keyword>
<organism evidence="2 3">
    <name type="scientific">Sphingomonas jatrophae</name>
    <dbReference type="NCBI Taxonomy" id="1166337"/>
    <lineage>
        <taxon>Bacteria</taxon>
        <taxon>Pseudomonadati</taxon>
        <taxon>Pseudomonadota</taxon>
        <taxon>Alphaproteobacteria</taxon>
        <taxon>Sphingomonadales</taxon>
        <taxon>Sphingomonadaceae</taxon>
        <taxon>Sphingomonas</taxon>
    </lineage>
</organism>
<feature type="signal peptide" evidence="1">
    <location>
        <begin position="1"/>
        <end position="22"/>
    </location>
</feature>
<dbReference type="Gene3D" id="3.40.50.150">
    <property type="entry name" value="Vaccinia Virus protein VP39"/>
    <property type="match status" value="1"/>
</dbReference>
<name>A0A1I6K482_9SPHN</name>
<keyword evidence="2" id="KW-0808">Transferase</keyword>
<dbReference type="Proteomes" id="UP000198824">
    <property type="component" value="Unassembled WGS sequence"/>
</dbReference>
<dbReference type="STRING" id="1166337.SAMN05192580_1311"/>
<dbReference type="GO" id="GO:0032259">
    <property type="term" value="P:methylation"/>
    <property type="evidence" value="ECO:0007669"/>
    <property type="project" value="UniProtKB-KW"/>
</dbReference>
<proteinExistence type="predicted"/>
<gene>
    <name evidence="2" type="ORF">SAMN05192580_1311</name>
</gene>
<dbReference type="EMBL" id="FOZG01000001">
    <property type="protein sequence ID" value="SFR86032.1"/>
    <property type="molecule type" value="Genomic_DNA"/>
</dbReference>
<dbReference type="GO" id="GO:0008168">
    <property type="term" value="F:methyltransferase activity"/>
    <property type="evidence" value="ECO:0007669"/>
    <property type="project" value="UniProtKB-KW"/>
</dbReference>
<dbReference type="PIRSF" id="PIRSF031679">
    <property type="entry name" value="Mtase_Alr7345_prd"/>
    <property type="match status" value="1"/>
</dbReference>
<feature type="chain" id="PRO_5011459543" evidence="1">
    <location>
        <begin position="23"/>
        <end position="263"/>
    </location>
</feature>
<dbReference type="RefSeq" id="WP_093312511.1">
    <property type="nucleotide sequence ID" value="NZ_FOZG01000001.1"/>
</dbReference>
<dbReference type="InterPro" id="IPR016980">
    <property type="entry name" value="S-AdoMet-dep_MeTrfase_Alr7345"/>
</dbReference>
<accession>A0A1I6K482</accession>
<dbReference type="AlphaFoldDB" id="A0A1I6K482"/>